<protein>
    <submittedName>
        <fullName evidence="1">Uncharacterized protein</fullName>
    </submittedName>
</protein>
<gene>
    <name evidence="1" type="primary">ORF120597</name>
</gene>
<proteinExistence type="predicted"/>
<feature type="non-terminal residue" evidence="1">
    <location>
        <position position="94"/>
    </location>
</feature>
<accession>A0A0B7AIE9</accession>
<evidence type="ECO:0000313" key="1">
    <source>
        <dbReference type="EMBL" id="CEK80377.1"/>
    </source>
</evidence>
<name>A0A0B7AIE9_9EUPU</name>
<reference evidence="1" key="1">
    <citation type="submission" date="2014-12" db="EMBL/GenBank/DDBJ databases">
        <title>Insight into the proteome of Arion vulgaris.</title>
        <authorList>
            <person name="Aradska J."/>
            <person name="Bulat T."/>
            <person name="Smidak R."/>
            <person name="Sarate P."/>
            <person name="Gangsoo J."/>
            <person name="Sialana F."/>
            <person name="Bilban M."/>
            <person name="Lubec G."/>
        </authorList>
    </citation>
    <scope>NUCLEOTIDE SEQUENCE</scope>
    <source>
        <tissue evidence="1">Skin</tissue>
    </source>
</reference>
<dbReference type="EMBL" id="HACG01033512">
    <property type="protein sequence ID" value="CEK80377.1"/>
    <property type="molecule type" value="Transcribed_RNA"/>
</dbReference>
<organism evidence="1">
    <name type="scientific">Arion vulgaris</name>
    <dbReference type="NCBI Taxonomy" id="1028688"/>
    <lineage>
        <taxon>Eukaryota</taxon>
        <taxon>Metazoa</taxon>
        <taxon>Spiralia</taxon>
        <taxon>Lophotrochozoa</taxon>
        <taxon>Mollusca</taxon>
        <taxon>Gastropoda</taxon>
        <taxon>Heterobranchia</taxon>
        <taxon>Euthyneura</taxon>
        <taxon>Panpulmonata</taxon>
        <taxon>Eupulmonata</taxon>
        <taxon>Stylommatophora</taxon>
        <taxon>Helicina</taxon>
        <taxon>Arionoidea</taxon>
        <taxon>Arionidae</taxon>
        <taxon>Arion</taxon>
    </lineage>
</organism>
<dbReference type="AlphaFoldDB" id="A0A0B7AIE9"/>
<sequence length="94" mass="10691">MLTTKHMFDMKLSKYVQPFQFTTVRNTLSIWVALVQPFKFTTVRNHIFNMGCCQVPQSDLCVSALTFIFWGPCLLLGVPHHSLASGVHSGDNRF</sequence>